<dbReference type="Proteomes" id="UP001202052">
    <property type="component" value="Unassembled WGS sequence"/>
</dbReference>
<organism evidence="2 3">
    <name type="scientific">Streptomyces lavenduligriseus</name>
    <dbReference type="NCBI Taxonomy" id="67315"/>
    <lineage>
        <taxon>Bacteria</taxon>
        <taxon>Bacillati</taxon>
        <taxon>Actinomycetota</taxon>
        <taxon>Actinomycetes</taxon>
        <taxon>Kitasatosporales</taxon>
        <taxon>Streptomycetaceae</taxon>
        <taxon>Streptomyces</taxon>
    </lineage>
</organism>
<evidence type="ECO:0000313" key="2">
    <source>
        <dbReference type="EMBL" id="MCL3998563.1"/>
    </source>
</evidence>
<feature type="region of interest" description="Disordered" evidence="1">
    <location>
        <begin position="17"/>
        <end position="56"/>
    </location>
</feature>
<comment type="caution">
    <text evidence="2">The sequence shown here is derived from an EMBL/GenBank/DDBJ whole genome shotgun (WGS) entry which is preliminary data.</text>
</comment>
<proteinExistence type="predicted"/>
<protein>
    <submittedName>
        <fullName evidence="2">Uncharacterized protein</fullName>
    </submittedName>
</protein>
<sequence>MADRTNIAAGIRISTDIEHRPDRPASYRARVRWFDPTTKRRQSLSEGSNSEEEAQERLQAIVQAAQTGLTPSRPPP</sequence>
<dbReference type="RefSeq" id="WP_249493172.1">
    <property type="nucleotide sequence ID" value="NZ_JAMCCK010000065.1"/>
</dbReference>
<gene>
    <name evidence="2" type="ORF">M4438_34540</name>
</gene>
<dbReference type="EMBL" id="JAMCCK010000065">
    <property type="protein sequence ID" value="MCL3998563.1"/>
    <property type="molecule type" value="Genomic_DNA"/>
</dbReference>
<evidence type="ECO:0000313" key="3">
    <source>
        <dbReference type="Proteomes" id="UP001202052"/>
    </source>
</evidence>
<accession>A0ABT0P6L4</accession>
<evidence type="ECO:0000256" key="1">
    <source>
        <dbReference type="SAM" id="MobiDB-lite"/>
    </source>
</evidence>
<name>A0ABT0P6L4_9ACTN</name>
<keyword evidence="3" id="KW-1185">Reference proteome</keyword>
<reference evidence="2 3" key="1">
    <citation type="submission" date="2022-05" db="EMBL/GenBank/DDBJ databases">
        <title>Genome Resource of Streptomyces lavenduligriseus GA1-1, a Strain with Broad-Spectrum Antifungal Activity against Phytopathogenic Fungi.</title>
        <authorList>
            <person name="Qi D."/>
        </authorList>
    </citation>
    <scope>NUCLEOTIDE SEQUENCE [LARGE SCALE GENOMIC DNA]</scope>
    <source>
        <strain evidence="2 3">GA1-1</strain>
    </source>
</reference>